<keyword evidence="1" id="KW-1133">Transmembrane helix</keyword>
<evidence type="ECO:0000256" key="1">
    <source>
        <dbReference type="SAM" id="Phobius"/>
    </source>
</evidence>
<dbReference type="AlphaFoldDB" id="A0A426XVT3"/>
<gene>
    <name evidence="2" type="ORF">B296_00012944</name>
</gene>
<name>A0A426XVT3_ENSVE</name>
<keyword evidence="1" id="KW-0472">Membrane</keyword>
<keyword evidence="1" id="KW-0812">Transmembrane</keyword>
<dbReference type="Proteomes" id="UP000287651">
    <property type="component" value="Unassembled WGS sequence"/>
</dbReference>
<feature type="transmembrane region" description="Helical" evidence="1">
    <location>
        <begin position="161"/>
        <end position="180"/>
    </location>
</feature>
<dbReference type="EMBL" id="AMZH03017067">
    <property type="protein sequence ID" value="RRT43552.1"/>
    <property type="molecule type" value="Genomic_DNA"/>
</dbReference>
<accession>A0A426XVT3</accession>
<sequence length="189" mass="21423">MVLFGLLTVVSEPRLFMLKIGFKLCVMRLNHIELFYVFLLSFRSEGNEERGSHPWAGCLQGWLLSDMAPYKSGRLRSSYLQGWSAANRATSKGSRPRPACKGWPPVSITIACRGGTCGHDARWRATQWQRRIPLSPTQGWQWRWSLEEGRKGLGFLFDKRMILYVTACVGAVVATTIGRGRKGLRVSFR</sequence>
<reference evidence="2 3" key="1">
    <citation type="journal article" date="2014" name="Agronomy (Basel)">
        <title>A Draft Genome Sequence for Ensete ventricosum, the Drought-Tolerant Tree Against Hunger.</title>
        <authorList>
            <person name="Harrison J."/>
            <person name="Moore K.A."/>
            <person name="Paszkiewicz K."/>
            <person name="Jones T."/>
            <person name="Grant M."/>
            <person name="Ambacheew D."/>
            <person name="Muzemil S."/>
            <person name="Studholme D.J."/>
        </authorList>
    </citation>
    <scope>NUCLEOTIDE SEQUENCE [LARGE SCALE GENOMIC DNA]</scope>
</reference>
<evidence type="ECO:0000313" key="3">
    <source>
        <dbReference type="Proteomes" id="UP000287651"/>
    </source>
</evidence>
<protein>
    <submittedName>
        <fullName evidence="2">Uncharacterized protein</fullName>
    </submittedName>
</protein>
<organism evidence="2 3">
    <name type="scientific">Ensete ventricosum</name>
    <name type="common">Abyssinian banana</name>
    <name type="synonym">Musa ensete</name>
    <dbReference type="NCBI Taxonomy" id="4639"/>
    <lineage>
        <taxon>Eukaryota</taxon>
        <taxon>Viridiplantae</taxon>
        <taxon>Streptophyta</taxon>
        <taxon>Embryophyta</taxon>
        <taxon>Tracheophyta</taxon>
        <taxon>Spermatophyta</taxon>
        <taxon>Magnoliopsida</taxon>
        <taxon>Liliopsida</taxon>
        <taxon>Zingiberales</taxon>
        <taxon>Musaceae</taxon>
        <taxon>Ensete</taxon>
    </lineage>
</organism>
<proteinExistence type="predicted"/>
<evidence type="ECO:0000313" key="2">
    <source>
        <dbReference type="EMBL" id="RRT43552.1"/>
    </source>
</evidence>
<comment type="caution">
    <text evidence="2">The sequence shown here is derived from an EMBL/GenBank/DDBJ whole genome shotgun (WGS) entry which is preliminary data.</text>
</comment>